<accession>A0ABX6NGG2</accession>
<evidence type="ECO:0000256" key="3">
    <source>
        <dbReference type="PROSITE-ProRule" id="PRU00284"/>
    </source>
</evidence>
<dbReference type="CDD" id="cd06225">
    <property type="entry name" value="HAMP"/>
    <property type="match status" value="1"/>
</dbReference>
<evidence type="ECO:0000313" key="10">
    <source>
        <dbReference type="EMBL" id="QJT09722.1"/>
    </source>
</evidence>
<dbReference type="InterPro" id="IPR003660">
    <property type="entry name" value="HAMP_dom"/>
</dbReference>
<feature type="compositionally biased region" description="Low complexity" evidence="5">
    <location>
        <begin position="421"/>
        <end position="454"/>
    </location>
</feature>
<evidence type="ECO:0000259" key="7">
    <source>
        <dbReference type="PROSITE" id="PS50111"/>
    </source>
</evidence>
<dbReference type="InterPro" id="IPR051310">
    <property type="entry name" value="MCP_chemotaxis"/>
</dbReference>
<reference evidence="10 11" key="1">
    <citation type="submission" date="2019-04" db="EMBL/GenBank/DDBJ databases">
        <title>Isolation and culture of sulfate reducing bacteria from the cold seep of the South China Sea.</title>
        <authorList>
            <person name="Sun C."/>
            <person name="Liu R."/>
        </authorList>
    </citation>
    <scope>NUCLEOTIDE SEQUENCE [LARGE SCALE GENOMIC DNA]</scope>
    <source>
        <strain evidence="10 11">CS1</strain>
    </source>
</reference>
<feature type="region of interest" description="Disordered" evidence="5">
    <location>
        <begin position="650"/>
        <end position="704"/>
    </location>
</feature>
<feature type="domain" description="HBM" evidence="9">
    <location>
        <begin position="38"/>
        <end position="290"/>
    </location>
</feature>
<evidence type="ECO:0000256" key="4">
    <source>
        <dbReference type="SAM" id="Coils"/>
    </source>
</evidence>
<dbReference type="PROSITE" id="PS50885">
    <property type="entry name" value="HAMP"/>
    <property type="match status" value="1"/>
</dbReference>
<dbReference type="RefSeq" id="WP_171267540.1">
    <property type="nucleotide sequence ID" value="NZ_CP039543.1"/>
</dbReference>
<keyword evidence="4" id="KW-0175">Coiled coil</keyword>
<keyword evidence="6" id="KW-1133">Transmembrane helix</keyword>
<sequence>MFKNMKISMKLGLGFGLVLLLTAAMAYTGWSSLNNLIDRYDKTSTINSIMDETYNARLQAAYYMLYQDSESVKAFQEKTDKIGKVANGAKNMFSDAENLNRMDSISKYVGEYVSSFNGYTDQDKKRLEIVNLVVAAATALGENADKLVTQEHQRLSGLLERDAYAGDIRQAVENIEGSGQIVDDFLHARIETLYFLWRKEPERLTNAQGYLDKVIQSGEAMRAHVSGQSAAYVNEIVDKAKIYKEHTSDLKALDAVQKDIFTKLGAVGASVFDTATEAADAQRVAMQHQASSSITTLAAVAGVSIILGLAFAILITRVIKRGLHKALEVTEAVSEGDLDVEIDSDSKDEIGQLLQAMTRLVQAEKNVADVAGKLADGDLRVEVTPRSDKDVLIKSLKSMIERLTEVVMDVQTAAENVAAGSEEMSSSSESLSQGATEQSASVEESSSAMEEMAAGIQQNADNSRQTEEIALRAAGDADKSGQAVQQAVEAMKQIAERISIIQEIARQTDLLALNAAIEAARAGEHGKGFAVVASEVRKLAERSQKAAEEITDFSSKSTEVAENAGGMLARLVPDIRKTAELVQEIAAASQEQSAGAEQVNQGLQQLDTVVQQNASASEELASTAEELSSQAAQLQSSIAFFRTEQAAGRYASRPATSSREQRFEAVSVPKSSSAGGNGKSGKDAKVKLDMSLEDDSQDEYFESF</sequence>
<evidence type="ECO:0000256" key="1">
    <source>
        <dbReference type="ARBA" id="ARBA00022500"/>
    </source>
</evidence>
<dbReference type="PROSITE" id="PS50111">
    <property type="entry name" value="CHEMOTAXIS_TRANSDUC_2"/>
    <property type="match status" value="1"/>
</dbReference>
<dbReference type="SMART" id="SM00304">
    <property type="entry name" value="HAMP"/>
    <property type="match status" value="1"/>
</dbReference>
<evidence type="ECO:0000259" key="8">
    <source>
        <dbReference type="PROSITE" id="PS50885"/>
    </source>
</evidence>
<dbReference type="EMBL" id="CP039543">
    <property type="protein sequence ID" value="QJT09722.1"/>
    <property type="molecule type" value="Genomic_DNA"/>
</dbReference>
<dbReference type="Gene3D" id="1.10.287.950">
    <property type="entry name" value="Methyl-accepting chemotaxis protein"/>
    <property type="match status" value="1"/>
</dbReference>
<feature type="domain" description="HAMP" evidence="8">
    <location>
        <begin position="317"/>
        <end position="369"/>
    </location>
</feature>
<feature type="region of interest" description="Disordered" evidence="5">
    <location>
        <begin position="417"/>
        <end position="464"/>
    </location>
</feature>
<feature type="compositionally biased region" description="Basic and acidic residues" evidence="5">
    <location>
        <begin position="680"/>
        <end position="690"/>
    </location>
</feature>
<dbReference type="SMART" id="SM00283">
    <property type="entry name" value="MA"/>
    <property type="match status" value="1"/>
</dbReference>
<keyword evidence="6" id="KW-0472">Membrane</keyword>
<keyword evidence="11" id="KW-1185">Reference proteome</keyword>
<dbReference type="Proteomes" id="UP000503251">
    <property type="component" value="Chromosome"/>
</dbReference>
<dbReference type="InterPro" id="IPR004089">
    <property type="entry name" value="MCPsignal_dom"/>
</dbReference>
<dbReference type="PANTHER" id="PTHR43531:SF11">
    <property type="entry name" value="METHYL-ACCEPTING CHEMOTAXIS PROTEIN 3"/>
    <property type="match status" value="1"/>
</dbReference>
<dbReference type="SUPFAM" id="SSF58104">
    <property type="entry name" value="Methyl-accepting chemotaxis protein (MCP) signaling domain"/>
    <property type="match status" value="1"/>
</dbReference>
<dbReference type="Pfam" id="PF16591">
    <property type="entry name" value="HBM"/>
    <property type="match status" value="1"/>
</dbReference>
<protein>
    <submittedName>
        <fullName evidence="10">HAMP domain-containing protein</fullName>
    </submittedName>
</protein>
<evidence type="ECO:0000256" key="6">
    <source>
        <dbReference type="SAM" id="Phobius"/>
    </source>
</evidence>
<evidence type="ECO:0000313" key="11">
    <source>
        <dbReference type="Proteomes" id="UP000503251"/>
    </source>
</evidence>
<gene>
    <name evidence="10" type="ORF">E8L03_12590</name>
</gene>
<evidence type="ECO:0000259" key="9">
    <source>
        <dbReference type="PROSITE" id="PS51753"/>
    </source>
</evidence>
<feature type="transmembrane region" description="Helical" evidence="6">
    <location>
        <begin position="294"/>
        <end position="315"/>
    </location>
</feature>
<keyword evidence="3" id="KW-0807">Transducer</keyword>
<dbReference type="PROSITE" id="PS51753">
    <property type="entry name" value="HBM"/>
    <property type="match status" value="1"/>
</dbReference>
<feature type="domain" description="Methyl-accepting transducer" evidence="7">
    <location>
        <begin position="413"/>
        <end position="628"/>
    </location>
</feature>
<keyword evidence="1" id="KW-0145">Chemotaxis</keyword>
<name>A0ABX6NGG2_9BACT</name>
<proteinExistence type="inferred from homology"/>
<organism evidence="10 11">
    <name type="scientific">Oceanidesulfovibrio marinus</name>
    <dbReference type="NCBI Taxonomy" id="370038"/>
    <lineage>
        <taxon>Bacteria</taxon>
        <taxon>Pseudomonadati</taxon>
        <taxon>Thermodesulfobacteriota</taxon>
        <taxon>Desulfovibrionia</taxon>
        <taxon>Desulfovibrionales</taxon>
        <taxon>Desulfovibrionaceae</taxon>
        <taxon>Oceanidesulfovibrio</taxon>
    </lineage>
</organism>
<dbReference type="PANTHER" id="PTHR43531">
    <property type="entry name" value="PROTEIN ICFG"/>
    <property type="match status" value="1"/>
</dbReference>
<dbReference type="Gene3D" id="6.10.340.10">
    <property type="match status" value="1"/>
</dbReference>
<dbReference type="Pfam" id="PF00672">
    <property type="entry name" value="HAMP"/>
    <property type="match status" value="1"/>
</dbReference>
<feature type="coiled-coil region" evidence="4">
    <location>
        <begin position="617"/>
        <end position="644"/>
    </location>
</feature>
<evidence type="ECO:0000256" key="2">
    <source>
        <dbReference type="ARBA" id="ARBA00029447"/>
    </source>
</evidence>
<keyword evidence="6" id="KW-0812">Transmembrane</keyword>
<dbReference type="PRINTS" id="PR00260">
    <property type="entry name" value="CHEMTRNSDUCR"/>
</dbReference>
<dbReference type="InterPro" id="IPR004090">
    <property type="entry name" value="Chemotax_Me-accpt_rcpt"/>
</dbReference>
<evidence type="ECO:0000256" key="5">
    <source>
        <dbReference type="SAM" id="MobiDB-lite"/>
    </source>
</evidence>
<feature type="compositionally biased region" description="Acidic residues" evidence="5">
    <location>
        <begin position="691"/>
        <end position="704"/>
    </location>
</feature>
<dbReference type="InterPro" id="IPR032255">
    <property type="entry name" value="HBM"/>
</dbReference>
<comment type="similarity">
    <text evidence="2">Belongs to the methyl-accepting chemotaxis (MCP) protein family.</text>
</comment>
<dbReference type="Pfam" id="PF00015">
    <property type="entry name" value="MCPsignal"/>
    <property type="match status" value="1"/>
</dbReference>
<dbReference type="SMART" id="SM01358">
    <property type="entry name" value="HBM"/>
    <property type="match status" value="1"/>
</dbReference>